<dbReference type="AlphaFoldDB" id="A0A7R9M8Z0"/>
<dbReference type="InterPro" id="IPR006621">
    <property type="entry name" value="Nose-resist-to-fluoxetine_N"/>
</dbReference>
<dbReference type="EMBL" id="CAJPVJ010009996">
    <property type="protein sequence ID" value="CAG2172944.1"/>
    <property type="molecule type" value="Genomic_DNA"/>
</dbReference>
<feature type="non-terminal residue" evidence="2">
    <location>
        <position position="1"/>
    </location>
</feature>
<protein>
    <recommendedName>
        <fullName evidence="1">Nose resistant-to-fluoxetine protein N-terminal domain-containing protein</fullName>
    </recommendedName>
</protein>
<keyword evidence="3" id="KW-1185">Reference proteome</keyword>
<dbReference type="OrthoDB" id="4794873at2759"/>
<evidence type="ECO:0000259" key="1">
    <source>
        <dbReference type="Pfam" id="PF20146"/>
    </source>
</evidence>
<dbReference type="EMBL" id="OC924821">
    <property type="protein sequence ID" value="CAD7655757.1"/>
    <property type="molecule type" value="Genomic_DNA"/>
</dbReference>
<accession>A0A7R9M8Z0</accession>
<evidence type="ECO:0000313" key="3">
    <source>
        <dbReference type="Proteomes" id="UP000728032"/>
    </source>
</evidence>
<evidence type="ECO:0000313" key="2">
    <source>
        <dbReference type="EMBL" id="CAD7655757.1"/>
    </source>
</evidence>
<dbReference type="Pfam" id="PF20146">
    <property type="entry name" value="NRF"/>
    <property type="match status" value="1"/>
</dbReference>
<reference evidence="2" key="1">
    <citation type="submission" date="2020-11" db="EMBL/GenBank/DDBJ databases">
        <authorList>
            <person name="Tran Van P."/>
        </authorList>
    </citation>
    <scope>NUCLEOTIDE SEQUENCE</scope>
</reference>
<name>A0A7R9M8Z0_9ACAR</name>
<sequence>MIANILDSSAKLVFNGLTDGTFTDLGNYDQCIRDFIPSTEDEKQLNGKYCLLQIKPPLPQRRPHLKHSDRIFNFTDTSLQNPNAEYYGSLAHTMSKFQFEPHIGSDCYVEDVQKYNIKKLVQKLDFYSIMSIERSDRAEPKRWMSSVSANTQQLGLITHFLSNW</sequence>
<gene>
    <name evidence="2" type="ORF">ONB1V03_LOCUS12400</name>
</gene>
<organism evidence="2">
    <name type="scientific">Oppiella nova</name>
    <dbReference type="NCBI Taxonomy" id="334625"/>
    <lineage>
        <taxon>Eukaryota</taxon>
        <taxon>Metazoa</taxon>
        <taxon>Ecdysozoa</taxon>
        <taxon>Arthropoda</taxon>
        <taxon>Chelicerata</taxon>
        <taxon>Arachnida</taxon>
        <taxon>Acari</taxon>
        <taxon>Acariformes</taxon>
        <taxon>Sarcoptiformes</taxon>
        <taxon>Oribatida</taxon>
        <taxon>Brachypylina</taxon>
        <taxon>Oppioidea</taxon>
        <taxon>Oppiidae</taxon>
        <taxon>Oppiella</taxon>
    </lineage>
</organism>
<feature type="domain" description="Nose resistant-to-fluoxetine protein N-terminal" evidence="1">
    <location>
        <begin position="4"/>
        <end position="83"/>
    </location>
</feature>
<dbReference type="Proteomes" id="UP000728032">
    <property type="component" value="Unassembled WGS sequence"/>
</dbReference>
<proteinExistence type="predicted"/>